<proteinExistence type="predicted"/>
<dbReference type="Proteomes" id="UP000005459">
    <property type="component" value="Unassembled WGS sequence"/>
</dbReference>
<dbReference type="STRING" id="768671.ThimaDRAFT_4539"/>
<name>F9UHY6_9GAMM</name>
<gene>
    <name evidence="1" type="ORF">ThimaDRAFT_4539</name>
</gene>
<protein>
    <submittedName>
        <fullName evidence="1">Uncharacterized protein</fullName>
    </submittedName>
</protein>
<sequence>MQTFALVEQLDVLEGGVLRWRVDTARQWRAALAH</sequence>
<reference evidence="1 2" key="1">
    <citation type="submission" date="2011-06" db="EMBL/GenBank/DDBJ databases">
        <title>The draft genome of Thiocapsa marina 5811.</title>
        <authorList>
            <consortium name="US DOE Joint Genome Institute (JGI-PGF)"/>
            <person name="Lucas S."/>
            <person name="Han J."/>
            <person name="Cheng J.-F."/>
            <person name="Goodwin L."/>
            <person name="Pitluck S."/>
            <person name="Peters L."/>
            <person name="Land M.L."/>
            <person name="Hauser L."/>
            <person name="Vogl K."/>
            <person name="Liu Z."/>
            <person name="Imhoff J."/>
            <person name="Thiel V."/>
            <person name="Frigaard N.-U."/>
            <person name="Bryant D."/>
            <person name="Woyke T.J."/>
        </authorList>
    </citation>
    <scope>NUCLEOTIDE SEQUENCE [LARGE SCALE GENOMIC DNA]</scope>
    <source>
        <strain evidence="1 2">5811</strain>
    </source>
</reference>
<accession>F9UHY6</accession>
<evidence type="ECO:0000313" key="1">
    <source>
        <dbReference type="EMBL" id="EGV16162.1"/>
    </source>
</evidence>
<organism evidence="1 2">
    <name type="scientific">Thiocapsa marina 5811</name>
    <dbReference type="NCBI Taxonomy" id="768671"/>
    <lineage>
        <taxon>Bacteria</taxon>
        <taxon>Pseudomonadati</taxon>
        <taxon>Pseudomonadota</taxon>
        <taxon>Gammaproteobacteria</taxon>
        <taxon>Chromatiales</taxon>
        <taxon>Chromatiaceae</taxon>
        <taxon>Thiocapsa</taxon>
    </lineage>
</organism>
<keyword evidence="2" id="KW-1185">Reference proteome</keyword>
<evidence type="ECO:0000313" key="2">
    <source>
        <dbReference type="Proteomes" id="UP000005459"/>
    </source>
</evidence>
<dbReference type="EMBL" id="AFWV01000021">
    <property type="protein sequence ID" value="EGV16162.1"/>
    <property type="molecule type" value="Genomic_DNA"/>
</dbReference>
<dbReference type="AlphaFoldDB" id="F9UHY6"/>